<dbReference type="RefSeq" id="WP_040041190.1">
    <property type="nucleotide sequence ID" value="NZ_JWJG01000028.1"/>
</dbReference>
<name>A0A0C2BWX2_9BURK</name>
<dbReference type="OrthoDB" id="8759311at2"/>
<reference evidence="2 3" key="1">
    <citation type="submission" date="2014-12" db="EMBL/GenBank/DDBJ databases">
        <title>Denitrispirillum autotrophicum gen. nov., sp. nov., Denitrifying, Facultatively Autotrophic Bacteria Isolated from Rice Paddy Soil.</title>
        <authorList>
            <person name="Ishii S."/>
            <person name="Ashida N."/>
            <person name="Ohno H."/>
            <person name="Otsuka S."/>
            <person name="Yokota A."/>
            <person name="Senoo K."/>
        </authorList>
    </citation>
    <scope>NUCLEOTIDE SEQUENCE [LARGE SCALE GENOMIC DNA]</scope>
    <source>
        <strain evidence="2 3">TSA66</strain>
    </source>
</reference>
<dbReference type="AlphaFoldDB" id="A0A0C2BWX2"/>
<organism evidence="2 3">
    <name type="scientific">Noviherbaspirillum autotrophicum</name>
    <dbReference type="NCBI Taxonomy" id="709839"/>
    <lineage>
        <taxon>Bacteria</taxon>
        <taxon>Pseudomonadati</taxon>
        <taxon>Pseudomonadota</taxon>
        <taxon>Betaproteobacteria</taxon>
        <taxon>Burkholderiales</taxon>
        <taxon>Oxalobacteraceae</taxon>
        <taxon>Noviherbaspirillum</taxon>
    </lineage>
</organism>
<comment type="caution">
    <text evidence="2">The sequence shown here is derived from an EMBL/GenBank/DDBJ whole genome shotgun (WGS) entry which is preliminary data.</text>
</comment>
<proteinExistence type="predicted"/>
<protein>
    <submittedName>
        <fullName evidence="2">Uncharacterized protein</fullName>
    </submittedName>
</protein>
<dbReference type="STRING" id="709839.TSA66_19575"/>
<evidence type="ECO:0000256" key="1">
    <source>
        <dbReference type="SAM" id="MobiDB-lite"/>
    </source>
</evidence>
<evidence type="ECO:0000313" key="2">
    <source>
        <dbReference type="EMBL" id="KIF82516.1"/>
    </source>
</evidence>
<accession>A0A0C2BWX2</accession>
<feature type="compositionally biased region" description="Basic and acidic residues" evidence="1">
    <location>
        <begin position="48"/>
        <end position="66"/>
    </location>
</feature>
<dbReference type="EMBL" id="JWJG01000028">
    <property type="protein sequence ID" value="KIF82516.1"/>
    <property type="molecule type" value="Genomic_DNA"/>
</dbReference>
<keyword evidence="3" id="KW-1185">Reference proteome</keyword>
<feature type="region of interest" description="Disordered" evidence="1">
    <location>
        <begin position="25"/>
        <end position="69"/>
    </location>
</feature>
<evidence type="ECO:0000313" key="3">
    <source>
        <dbReference type="Proteomes" id="UP000031572"/>
    </source>
</evidence>
<feature type="compositionally biased region" description="Basic and acidic residues" evidence="1">
    <location>
        <begin position="25"/>
        <end position="34"/>
    </location>
</feature>
<dbReference type="Proteomes" id="UP000031572">
    <property type="component" value="Unassembled WGS sequence"/>
</dbReference>
<sequence length="116" mass="13687">MPAGATPKREGEFKELEQRFKKEGRYRGREEEVAARIVNKQRSQYGETRAEREKDKQGKSPDRGLPLEDYQTLTISQIEARLDGLSNAEIRKIRTYEARHKNRKTLLHKLDRRLVH</sequence>
<gene>
    <name evidence="2" type="ORF">TSA66_19575</name>
</gene>